<accession>A0ABN2M7I0</accession>
<sequence length="44" mass="4892">MVTEIGFVSLLVAGFGGLAGALVYLAKRVNDTTRRPRREEQQRD</sequence>
<name>A0ABN2M7I0_9ACTN</name>
<dbReference type="NCBIfam" id="NF041280">
    <property type="entry name" value="mem_Micro_34"/>
    <property type="match status" value="1"/>
</dbReference>
<keyword evidence="3" id="KW-1185">Reference proteome</keyword>
<keyword evidence="1" id="KW-1133">Transmembrane helix</keyword>
<organism evidence="2 3">
    <name type="scientific">Luedemannella flava</name>
    <dbReference type="NCBI Taxonomy" id="349316"/>
    <lineage>
        <taxon>Bacteria</taxon>
        <taxon>Bacillati</taxon>
        <taxon>Actinomycetota</taxon>
        <taxon>Actinomycetes</taxon>
        <taxon>Micromonosporales</taxon>
        <taxon>Micromonosporaceae</taxon>
        <taxon>Luedemannella</taxon>
    </lineage>
</organism>
<dbReference type="Proteomes" id="UP001500218">
    <property type="component" value="Unassembled WGS sequence"/>
</dbReference>
<reference evidence="2 3" key="1">
    <citation type="journal article" date="2019" name="Int. J. Syst. Evol. Microbiol.">
        <title>The Global Catalogue of Microorganisms (GCM) 10K type strain sequencing project: providing services to taxonomists for standard genome sequencing and annotation.</title>
        <authorList>
            <consortium name="The Broad Institute Genomics Platform"/>
            <consortium name="The Broad Institute Genome Sequencing Center for Infectious Disease"/>
            <person name="Wu L."/>
            <person name="Ma J."/>
        </authorList>
    </citation>
    <scope>NUCLEOTIDE SEQUENCE [LARGE SCALE GENOMIC DNA]</scope>
    <source>
        <strain evidence="2 3">JCM 13250</strain>
    </source>
</reference>
<evidence type="ECO:0000313" key="3">
    <source>
        <dbReference type="Proteomes" id="UP001500218"/>
    </source>
</evidence>
<keyword evidence="1" id="KW-0812">Transmembrane</keyword>
<comment type="caution">
    <text evidence="2">The sequence shown here is derived from an EMBL/GenBank/DDBJ whole genome shotgun (WGS) entry which is preliminary data.</text>
</comment>
<protein>
    <submittedName>
        <fullName evidence="2">Uncharacterized protein</fullName>
    </submittedName>
</protein>
<evidence type="ECO:0000313" key="2">
    <source>
        <dbReference type="EMBL" id="GAA1811961.1"/>
    </source>
</evidence>
<dbReference type="RefSeq" id="WP_344133255.1">
    <property type="nucleotide sequence ID" value="NZ_BAAALT010000111.1"/>
</dbReference>
<proteinExistence type="predicted"/>
<gene>
    <name evidence="2" type="ORF">GCM10009682_36650</name>
</gene>
<feature type="transmembrane region" description="Helical" evidence="1">
    <location>
        <begin position="6"/>
        <end position="26"/>
    </location>
</feature>
<keyword evidence="1" id="KW-0472">Membrane</keyword>
<dbReference type="EMBL" id="BAAALT010000111">
    <property type="protein sequence ID" value="GAA1811961.1"/>
    <property type="molecule type" value="Genomic_DNA"/>
</dbReference>
<evidence type="ECO:0000256" key="1">
    <source>
        <dbReference type="SAM" id="Phobius"/>
    </source>
</evidence>